<evidence type="ECO:0000313" key="2">
    <source>
        <dbReference type="Proteomes" id="UP000604117"/>
    </source>
</evidence>
<dbReference type="RefSeq" id="WP_203711477.1">
    <property type="nucleotide sequence ID" value="NZ_BONE01000008.1"/>
</dbReference>
<gene>
    <name evidence="1" type="ORF">Asi02nite_15410</name>
</gene>
<dbReference type="EMBL" id="BONE01000008">
    <property type="protein sequence ID" value="GIF72023.1"/>
    <property type="molecule type" value="Genomic_DNA"/>
</dbReference>
<sequence>MVSLNKGCAQQLGADLLRQSFDRAWGDFAAFVEKLAEAPAVPTVTEQRSSGEKIDEILSLVRALNRPEPGGRTPRLRQTVLVDLREVDPAFDLLTFPELEKETVDSWLDELFIRFLQSRRPAYTYGETWVLVDEARGTAYYDMGRGWARRNGLRCDDRSVNDAGIPNGSVLTLKLLDADRRGS</sequence>
<comment type="caution">
    <text evidence="1">The sequence shown here is derived from an EMBL/GenBank/DDBJ whole genome shotgun (WGS) entry which is preliminary data.</text>
</comment>
<accession>A0ABQ4CM17</accession>
<name>A0ABQ4CM17_9ACTN</name>
<protein>
    <submittedName>
        <fullName evidence="1">Uncharacterized protein</fullName>
    </submittedName>
</protein>
<reference evidence="1 2" key="1">
    <citation type="submission" date="2021-01" db="EMBL/GenBank/DDBJ databases">
        <title>Whole genome shotgun sequence of Asanoa siamensis NBRC 107932.</title>
        <authorList>
            <person name="Komaki H."/>
            <person name="Tamura T."/>
        </authorList>
    </citation>
    <scope>NUCLEOTIDE SEQUENCE [LARGE SCALE GENOMIC DNA]</scope>
    <source>
        <strain evidence="1 2">NBRC 107932</strain>
    </source>
</reference>
<evidence type="ECO:0000313" key="1">
    <source>
        <dbReference type="EMBL" id="GIF72023.1"/>
    </source>
</evidence>
<dbReference type="Proteomes" id="UP000604117">
    <property type="component" value="Unassembled WGS sequence"/>
</dbReference>
<proteinExistence type="predicted"/>
<organism evidence="1 2">
    <name type="scientific">Asanoa siamensis</name>
    <dbReference type="NCBI Taxonomy" id="926357"/>
    <lineage>
        <taxon>Bacteria</taxon>
        <taxon>Bacillati</taxon>
        <taxon>Actinomycetota</taxon>
        <taxon>Actinomycetes</taxon>
        <taxon>Micromonosporales</taxon>
        <taxon>Micromonosporaceae</taxon>
        <taxon>Asanoa</taxon>
    </lineage>
</organism>
<keyword evidence="2" id="KW-1185">Reference proteome</keyword>